<evidence type="ECO:0000256" key="4">
    <source>
        <dbReference type="ARBA" id="ARBA00023136"/>
    </source>
</evidence>
<feature type="transmembrane region" description="Helical" evidence="6">
    <location>
        <begin position="62"/>
        <end position="80"/>
    </location>
</feature>
<evidence type="ECO:0000256" key="6">
    <source>
        <dbReference type="SAM" id="Phobius"/>
    </source>
</evidence>
<evidence type="ECO:0000256" key="3">
    <source>
        <dbReference type="ARBA" id="ARBA00022989"/>
    </source>
</evidence>
<evidence type="ECO:0000256" key="2">
    <source>
        <dbReference type="ARBA" id="ARBA00022692"/>
    </source>
</evidence>
<feature type="transmembrane region" description="Helical" evidence="6">
    <location>
        <begin position="332"/>
        <end position="355"/>
    </location>
</feature>
<feature type="transmembrane region" description="Helical" evidence="6">
    <location>
        <begin position="287"/>
        <end position="311"/>
    </location>
</feature>
<evidence type="ECO:0000313" key="8">
    <source>
        <dbReference type="EnsemblProtists" id="EOD36950"/>
    </source>
</evidence>
<comment type="subcellular location">
    <subcellularLocation>
        <location evidence="1">Membrane</location>
    </subcellularLocation>
</comment>
<feature type="transmembrane region" description="Helical" evidence="6">
    <location>
        <begin position="450"/>
        <end position="468"/>
    </location>
</feature>
<feature type="transmembrane region" description="Helical" evidence="6">
    <location>
        <begin position="392"/>
        <end position="415"/>
    </location>
</feature>
<reference evidence="8" key="2">
    <citation type="submission" date="2024-10" db="UniProtKB">
        <authorList>
            <consortium name="EnsemblProtists"/>
        </authorList>
    </citation>
    <scope>IDENTIFICATION</scope>
</reference>
<dbReference type="PaxDb" id="2903-EOD36950"/>
<dbReference type="AlphaFoldDB" id="A0A0D3KMG5"/>
<dbReference type="EnsemblProtists" id="EOD36950">
    <property type="protein sequence ID" value="EOD36950"/>
    <property type="gene ID" value="EMIHUDRAFT_201292"/>
</dbReference>
<dbReference type="PANTHER" id="PTHR16189">
    <property type="entry name" value="TRANSMEMBRANE PROTEIN 104-RELATED"/>
    <property type="match status" value="1"/>
</dbReference>
<organism evidence="8 9">
    <name type="scientific">Emiliania huxleyi (strain CCMP1516)</name>
    <dbReference type="NCBI Taxonomy" id="280463"/>
    <lineage>
        <taxon>Eukaryota</taxon>
        <taxon>Haptista</taxon>
        <taxon>Haptophyta</taxon>
        <taxon>Prymnesiophyceae</taxon>
        <taxon>Isochrysidales</taxon>
        <taxon>Noelaerhabdaceae</taxon>
        <taxon>Emiliania</taxon>
    </lineage>
</organism>
<dbReference type="GeneID" id="17282220"/>
<dbReference type="eggNOG" id="ENOG502QSDW">
    <property type="taxonomic scope" value="Eukaryota"/>
</dbReference>
<dbReference type="Pfam" id="PF01490">
    <property type="entry name" value="Aa_trans"/>
    <property type="match status" value="1"/>
</dbReference>
<feature type="transmembrane region" description="Helical" evidence="6">
    <location>
        <begin position="190"/>
        <end position="210"/>
    </location>
</feature>
<feature type="domain" description="Amino acid transporter transmembrane" evidence="7">
    <location>
        <begin position="29"/>
        <end position="146"/>
    </location>
</feature>
<reference evidence="9" key="1">
    <citation type="journal article" date="2013" name="Nature">
        <title>Pan genome of the phytoplankton Emiliania underpins its global distribution.</title>
        <authorList>
            <person name="Read B.A."/>
            <person name="Kegel J."/>
            <person name="Klute M.J."/>
            <person name="Kuo A."/>
            <person name="Lefebvre S.C."/>
            <person name="Maumus F."/>
            <person name="Mayer C."/>
            <person name="Miller J."/>
            <person name="Monier A."/>
            <person name="Salamov A."/>
            <person name="Young J."/>
            <person name="Aguilar M."/>
            <person name="Claverie J.M."/>
            <person name="Frickenhaus S."/>
            <person name="Gonzalez K."/>
            <person name="Herman E.K."/>
            <person name="Lin Y.C."/>
            <person name="Napier J."/>
            <person name="Ogata H."/>
            <person name="Sarno A.F."/>
            <person name="Shmutz J."/>
            <person name="Schroeder D."/>
            <person name="de Vargas C."/>
            <person name="Verret F."/>
            <person name="von Dassow P."/>
            <person name="Valentin K."/>
            <person name="Van de Peer Y."/>
            <person name="Wheeler G."/>
            <person name="Dacks J.B."/>
            <person name="Delwiche C.F."/>
            <person name="Dyhrman S.T."/>
            <person name="Glockner G."/>
            <person name="John U."/>
            <person name="Richards T."/>
            <person name="Worden A.Z."/>
            <person name="Zhang X."/>
            <person name="Grigoriev I.V."/>
            <person name="Allen A.E."/>
            <person name="Bidle K."/>
            <person name="Borodovsky M."/>
            <person name="Bowler C."/>
            <person name="Brownlee C."/>
            <person name="Cock J.M."/>
            <person name="Elias M."/>
            <person name="Gladyshev V.N."/>
            <person name="Groth M."/>
            <person name="Guda C."/>
            <person name="Hadaegh A."/>
            <person name="Iglesias-Rodriguez M.D."/>
            <person name="Jenkins J."/>
            <person name="Jones B.M."/>
            <person name="Lawson T."/>
            <person name="Leese F."/>
            <person name="Lindquist E."/>
            <person name="Lobanov A."/>
            <person name="Lomsadze A."/>
            <person name="Malik S.B."/>
            <person name="Marsh M.E."/>
            <person name="Mackinder L."/>
            <person name="Mock T."/>
            <person name="Mueller-Roeber B."/>
            <person name="Pagarete A."/>
            <person name="Parker M."/>
            <person name="Probert I."/>
            <person name="Quesneville H."/>
            <person name="Raines C."/>
            <person name="Rensing S.A."/>
            <person name="Riano-Pachon D.M."/>
            <person name="Richier S."/>
            <person name="Rokitta S."/>
            <person name="Shiraiwa Y."/>
            <person name="Soanes D.M."/>
            <person name="van der Giezen M."/>
            <person name="Wahlund T.M."/>
            <person name="Williams B."/>
            <person name="Wilson W."/>
            <person name="Wolfe G."/>
            <person name="Wurch L.L."/>
        </authorList>
    </citation>
    <scope>NUCLEOTIDE SEQUENCE</scope>
</reference>
<dbReference type="STRING" id="2903.R1FD52"/>
<proteinExistence type="predicted"/>
<dbReference type="HOGENOM" id="CLU_034701_0_0_1"/>
<dbReference type="Proteomes" id="UP000013827">
    <property type="component" value="Unassembled WGS sequence"/>
</dbReference>
<dbReference type="KEGG" id="ehx:EMIHUDRAFT_201292"/>
<keyword evidence="3 6" id="KW-1133">Transmembrane helix</keyword>
<protein>
    <recommendedName>
        <fullName evidence="7">Amino acid transporter transmembrane domain-containing protein</fullName>
    </recommendedName>
</protein>
<keyword evidence="9" id="KW-1185">Reference proteome</keyword>
<feature type="transmembrane region" description="Helical" evidence="6">
    <location>
        <begin position="222"/>
        <end position="242"/>
    </location>
</feature>
<dbReference type="GO" id="GO:0016020">
    <property type="term" value="C:membrane"/>
    <property type="evidence" value="ECO:0007669"/>
    <property type="project" value="UniProtKB-SubCell"/>
</dbReference>
<keyword evidence="2 6" id="KW-0812">Transmembrane</keyword>
<keyword evidence="4 6" id="KW-0472">Membrane</keyword>
<evidence type="ECO:0000256" key="5">
    <source>
        <dbReference type="SAM" id="MobiDB-lite"/>
    </source>
</evidence>
<accession>A0A0D3KMG5</accession>
<name>A0A0D3KMG5_EMIH1</name>
<dbReference type="PANTHER" id="PTHR16189:SF3">
    <property type="entry name" value="AMINO ACID TRANSPORTER TRANSMEMBRANE DOMAIN-CONTAINING PROTEIN"/>
    <property type="match status" value="1"/>
</dbReference>
<feature type="transmembrane region" description="Helical" evidence="6">
    <location>
        <begin position="29"/>
        <end position="50"/>
    </location>
</feature>
<evidence type="ECO:0000259" key="7">
    <source>
        <dbReference type="Pfam" id="PF01490"/>
    </source>
</evidence>
<dbReference type="OMA" id="EFIVQYF"/>
<dbReference type="RefSeq" id="XP_005789379.1">
    <property type="nucleotide sequence ID" value="XM_005789322.1"/>
</dbReference>
<dbReference type="InterPro" id="IPR013057">
    <property type="entry name" value="AA_transpt_TM"/>
</dbReference>
<sequence>MDRLQPLLLGADAPPTEGRSPARFGGKSIGFVASIALTVNNISGAGMLSFPQMFQRAGLLPSLAALALVCVLSTLFATMLSDTIARVPGNTGFSRRIEFSDLFHRFIGPRTALLTQAVFYLNLLSQNLAAIVACAQMFDSFAGSFYPGATYAVRVSPSPVSLVSWEPSACKGPHSVSMGRCVPFADEGDGAMLVSAGYVATTLVLAPLGLMTLEENMAQQKVSFVALFTLTAQFLFTFATSGSGHDVPWVGESWIDAVGVVIFNFAFCVTVPSWLNEKAPSVSVNRVFWTATVTSTLLYAAVGYLGARAFADAPENMLSMLLSPRVGLPTRLCATLFGVLIVGLGVPIFCVMMRYNLVNGGLCGEPWAHVWSSAVPFGTAWMLYQGNVMLKLLAYSGIVLNGFIDFLMPGLVTLVSLGAAHRTLQAAAGEAPHAPVQPLPARLLPHYRNIILGMDACLAVLLPLGFWLQLQSDRAADADGLS</sequence>
<feature type="region of interest" description="Disordered" evidence="5">
    <location>
        <begin position="1"/>
        <end position="21"/>
    </location>
</feature>
<evidence type="ECO:0000313" key="9">
    <source>
        <dbReference type="Proteomes" id="UP000013827"/>
    </source>
</evidence>
<feature type="transmembrane region" description="Helical" evidence="6">
    <location>
        <begin position="254"/>
        <end position="275"/>
    </location>
</feature>
<evidence type="ECO:0000256" key="1">
    <source>
        <dbReference type="ARBA" id="ARBA00004370"/>
    </source>
</evidence>